<dbReference type="GO" id="GO:0003677">
    <property type="term" value="F:DNA binding"/>
    <property type="evidence" value="ECO:0007669"/>
    <property type="project" value="UniProtKB-KW"/>
</dbReference>
<comment type="caution">
    <text evidence="10">The sequence shown here is derived from an EMBL/GenBank/DDBJ whole genome shotgun (WGS) entry which is preliminary data.</text>
</comment>
<dbReference type="InterPro" id="IPR001005">
    <property type="entry name" value="SANT/Myb"/>
</dbReference>
<feature type="domain" description="HTH myb-type" evidence="9">
    <location>
        <begin position="96"/>
        <end position="152"/>
    </location>
</feature>
<evidence type="ECO:0000256" key="1">
    <source>
        <dbReference type="ARBA" id="ARBA00004123"/>
    </source>
</evidence>
<dbReference type="Pfam" id="PF00249">
    <property type="entry name" value="Myb_DNA-binding"/>
    <property type="match status" value="1"/>
</dbReference>
<evidence type="ECO:0000256" key="5">
    <source>
        <dbReference type="ARBA" id="ARBA00023242"/>
    </source>
</evidence>
<feature type="domain" description="SANT" evidence="8">
    <location>
        <begin position="99"/>
        <end position="152"/>
    </location>
</feature>
<feature type="region of interest" description="Disordered" evidence="6">
    <location>
        <begin position="82"/>
        <end position="102"/>
    </location>
</feature>
<dbReference type="SMART" id="SM00717">
    <property type="entry name" value="SANT"/>
    <property type="match status" value="1"/>
</dbReference>
<evidence type="ECO:0000259" key="7">
    <source>
        <dbReference type="PROSITE" id="PS50090"/>
    </source>
</evidence>
<evidence type="ECO:0000313" key="10">
    <source>
        <dbReference type="EMBL" id="KMZ69243.1"/>
    </source>
</evidence>
<dbReference type="GO" id="GO:0009744">
    <property type="term" value="P:response to sucrose"/>
    <property type="evidence" value="ECO:0007669"/>
    <property type="project" value="UniProtKB-ARBA"/>
</dbReference>
<dbReference type="SUPFAM" id="SSF46689">
    <property type="entry name" value="Homeodomain-like"/>
    <property type="match status" value="1"/>
</dbReference>
<dbReference type="PANTHER" id="PTHR44191:SF61">
    <property type="entry name" value="OS08G0151000 PROTEIN"/>
    <property type="match status" value="1"/>
</dbReference>
<dbReference type="Gene3D" id="1.10.10.60">
    <property type="entry name" value="Homeodomain-like"/>
    <property type="match status" value="1"/>
</dbReference>
<evidence type="ECO:0000259" key="8">
    <source>
        <dbReference type="PROSITE" id="PS51293"/>
    </source>
</evidence>
<evidence type="ECO:0000313" key="11">
    <source>
        <dbReference type="Proteomes" id="UP000036987"/>
    </source>
</evidence>
<dbReference type="PANTHER" id="PTHR44191">
    <property type="entry name" value="TRANSCRIPTION FACTOR KUA1"/>
    <property type="match status" value="1"/>
</dbReference>
<dbReference type="PROSITE" id="PS50090">
    <property type="entry name" value="MYB_LIKE"/>
    <property type="match status" value="1"/>
</dbReference>
<comment type="subcellular location">
    <subcellularLocation>
        <location evidence="1">Nucleus</location>
    </subcellularLocation>
</comment>
<keyword evidence="5" id="KW-0539">Nucleus</keyword>
<keyword evidence="2" id="KW-0805">Transcription regulation</keyword>
<evidence type="ECO:0000256" key="3">
    <source>
        <dbReference type="ARBA" id="ARBA00023125"/>
    </source>
</evidence>
<dbReference type="OrthoDB" id="118550at2759"/>
<name>A0A0K9PJL3_ZOSMR</name>
<evidence type="ECO:0000256" key="6">
    <source>
        <dbReference type="SAM" id="MobiDB-lite"/>
    </source>
</evidence>
<dbReference type="GO" id="GO:0006355">
    <property type="term" value="P:regulation of DNA-templated transcription"/>
    <property type="evidence" value="ECO:0007669"/>
    <property type="project" value="UniProtKB-ARBA"/>
</dbReference>
<feature type="compositionally biased region" description="Polar residues" evidence="6">
    <location>
        <begin position="220"/>
        <end position="230"/>
    </location>
</feature>
<dbReference type="AlphaFoldDB" id="A0A0K9PJL3"/>
<accession>A0A0K9PJL3</accession>
<dbReference type="CDD" id="cd00167">
    <property type="entry name" value="SANT"/>
    <property type="match status" value="1"/>
</dbReference>
<evidence type="ECO:0000256" key="2">
    <source>
        <dbReference type="ARBA" id="ARBA00023015"/>
    </source>
</evidence>
<dbReference type="EMBL" id="LFYR01000785">
    <property type="protein sequence ID" value="KMZ69243.1"/>
    <property type="molecule type" value="Genomic_DNA"/>
</dbReference>
<dbReference type="GO" id="GO:0009739">
    <property type="term" value="P:response to gibberellin"/>
    <property type="evidence" value="ECO:0000318"/>
    <property type="project" value="GO_Central"/>
</dbReference>
<dbReference type="GO" id="GO:0009723">
    <property type="term" value="P:response to ethylene"/>
    <property type="evidence" value="ECO:0000318"/>
    <property type="project" value="GO_Central"/>
</dbReference>
<reference evidence="11" key="1">
    <citation type="journal article" date="2016" name="Nature">
        <title>The genome of the seagrass Zostera marina reveals angiosperm adaptation to the sea.</title>
        <authorList>
            <person name="Olsen J.L."/>
            <person name="Rouze P."/>
            <person name="Verhelst B."/>
            <person name="Lin Y.-C."/>
            <person name="Bayer T."/>
            <person name="Collen J."/>
            <person name="Dattolo E."/>
            <person name="De Paoli E."/>
            <person name="Dittami S."/>
            <person name="Maumus F."/>
            <person name="Michel G."/>
            <person name="Kersting A."/>
            <person name="Lauritano C."/>
            <person name="Lohaus R."/>
            <person name="Toepel M."/>
            <person name="Tonon T."/>
            <person name="Vanneste K."/>
            <person name="Amirebrahimi M."/>
            <person name="Brakel J."/>
            <person name="Bostroem C."/>
            <person name="Chovatia M."/>
            <person name="Grimwood J."/>
            <person name="Jenkins J.W."/>
            <person name="Jueterbock A."/>
            <person name="Mraz A."/>
            <person name="Stam W.T."/>
            <person name="Tice H."/>
            <person name="Bornberg-Bauer E."/>
            <person name="Green P.J."/>
            <person name="Pearson G.A."/>
            <person name="Procaccini G."/>
            <person name="Duarte C.M."/>
            <person name="Schmutz J."/>
            <person name="Reusch T.B.H."/>
            <person name="Van de Peer Y."/>
        </authorList>
    </citation>
    <scope>NUCLEOTIDE SEQUENCE [LARGE SCALE GENOMIC DNA]</scope>
    <source>
        <strain evidence="11">cv. Finnish</strain>
    </source>
</reference>
<feature type="compositionally biased region" description="Polar residues" evidence="6">
    <location>
        <begin position="274"/>
        <end position="288"/>
    </location>
</feature>
<proteinExistence type="predicted"/>
<dbReference type="InterPro" id="IPR017930">
    <property type="entry name" value="Myb_dom"/>
</dbReference>
<protein>
    <submittedName>
        <fullName evidence="10">Uncharacterized protein</fullName>
    </submittedName>
</protein>
<feature type="domain" description="Myb-like" evidence="7">
    <location>
        <begin position="96"/>
        <end position="148"/>
    </location>
</feature>
<dbReference type="GO" id="GO:0005634">
    <property type="term" value="C:nucleus"/>
    <property type="evidence" value="ECO:0007669"/>
    <property type="project" value="UniProtKB-SubCell"/>
</dbReference>
<gene>
    <name evidence="10" type="ORF">ZOSMA_21G00970</name>
</gene>
<feature type="compositionally biased region" description="Polar residues" evidence="6">
    <location>
        <begin position="198"/>
        <end position="208"/>
    </location>
</feature>
<dbReference type="PROSITE" id="PS51294">
    <property type="entry name" value="HTH_MYB"/>
    <property type="match status" value="1"/>
</dbReference>
<keyword evidence="11" id="KW-1185">Reference proteome</keyword>
<dbReference type="PROSITE" id="PS51293">
    <property type="entry name" value="SANT"/>
    <property type="match status" value="1"/>
</dbReference>
<evidence type="ECO:0000256" key="4">
    <source>
        <dbReference type="ARBA" id="ARBA00023163"/>
    </source>
</evidence>
<keyword evidence="4" id="KW-0804">Transcription</keyword>
<dbReference type="Proteomes" id="UP000036987">
    <property type="component" value="Unassembled WGS sequence"/>
</dbReference>
<dbReference type="InterPro" id="IPR017884">
    <property type="entry name" value="SANT_dom"/>
</dbReference>
<feature type="region of interest" description="Disordered" evidence="6">
    <location>
        <begin position="193"/>
        <end position="230"/>
    </location>
</feature>
<dbReference type="FunFam" id="1.10.10.60:FF:000009">
    <property type="entry name" value="transcription factor MYB1R1"/>
    <property type="match status" value="1"/>
</dbReference>
<dbReference type="InterPro" id="IPR006447">
    <property type="entry name" value="Myb_dom_plants"/>
</dbReference>
<feature type="region of interest" description="Disordered" evidence="6">
    <location>
        <begin position="269"/>
        <end position="288"/>
    </location>
</feature>
<dbReference type="STRING" id="29655.A0A0K9PJL3"/>
<dbReference type="NCBIfam" id="TIGR01557">
    <property type="entry name" value="myb_SHAQKYF"/>
    <property type="match status" value="1"/>
</dbReference>
<organism evidence="10 11">
    <name type="scientific">Zostera marina</name>
    <name type="common">Eelgrass</name>
    <dbReference type="NCBI Taxonomy" id="29655"/>
    <lineage>
        <taxon>Eukaryota</taxon>
        <taxon>Viridiplantae</taxon>
        <taxon>Streptophyta</taxon>
        <taxon>Embryophyta</taxon>
        <taxon>Tracheophyta</taxon>
        <taxon>Spermatophyta</taxon>
        <taxon>Magnoliopsida</taxon>
        <taxon>Liliopsida</taxon>
        <taxon>Zosteraceae</taxon>
        <taxon>Zostera</taxon>
    </lineage>
</organism>
<dbReference type="InterPro" id="IPR052245">
    <property type="entry name" value="Plant_Stress_Dev_TF"/>
</dbReference>
<evidence type="ECO:0000259" key="9">
    <source>
        <dbReference type="PROSITE" id="PS51294"/>
    </source>
</evidence>
<keyword evidence="3" id="KW-0238">DNA-binding</keyword>
<dbReference type="InterPro" id="IPR009057">
    <property type="entry name" value="Homeodomain-like_sf"/>
</dbReference>
<sequence length="288" mass="31349">MEAEKHVAVGGGGGGGGRVMLFGVRIGGVEEEEDVEMWDDEVMKKSWSTGNLISCGDRSAGFLPNTTNQVELGYKSDGGLDQSRTKGRCASTGRASERKRGVPWTEDEHRKFLKGLEVLGKGDWRGISKLFVSTRTPTQVASHAQKYFLRQTNSNKKKRRSSLFDVVINDNVVATSNDFFAFPQEIKTNLSLDDDTAKSGSSNNTIKSPANLPTFREHPNQNSSTDTTATPASGFNFLKLSINSFPNHYTTTTSPGGDLELRIAPPQPHRIRSDFSTSTNSAGSVIVV</sequence>